<evidence type="ECO:0000313" key="1">
    <source>
        <dbReference type="EMBL" id="GBG22568.1"/>
    </source>
</evidence>
<dbReference type="AlphaFoldDB" id="A0A2R5FYM6"/>
<sequence length="172" mass="19442">MDIVLTDSLKKLLIETVSGLKGAAKRKFMAQTVQGLGLGGQRLAQSELGWNRDTIRKGIRELESGITCIDNMSGKGRYKAEEHLPNLLEDIKNIVDSQSQTDPSFKSQRLYSRLSAAEVRKQLIEKYGYSDENLHTSETIRVKLNNLGYKLRRVKKVQPQKKSHKLMPSLSN</sequence>
<dbReference type="Pfam" id="PF07592">
    <property type="entry name" value="DDE_Tnp_ISAZ013"/>
    <property type="match status" value="1"/>
</dbReference>
<gene>
    <name evidence="1" type="ORF">NIES4072_62790</name>
</gene>
<keyword evidence="2" id="KW-1185">Reference proteome</keyword>
<name>A0A2R5FYM6_NOSCO</name>
<organism evidence="1 2">
    <name type="scientific">Nostoc commune NIES-4072</name>
    <dbReference type="NCBI Taxonomy" id="2005467"/>
    <lineage>
        <taxon>Bacteria</taxon>
        <taxon>Bacillati</taxon>
        <taxon>Cyanobacteriota</taxon>
        <taxon>Cyanophyceae</taxon>
        <taxon>Nostocales</taxon>
        <taxon>Nostocaceae</taxon>
        <taxon>Nostoc</taxon>
    </lineage>
</organism>
<accession>A0A2R5FYM6</accession>
<dbReference type="Proteomes" id="UP000245124">
    <property type="component" value="Unassembled WGS sequence"/>
</dbReference>
<comment type="caution">
    <text evidence="1">The sequence shown here is derived from an EMBL/GenBank/DDBJ whole genome shotgun (WGS) entry which is preliminary data.</text>
</comment>
<proteinExistence type="predicted"/>
<evidence type="ECO:0000313" key="2">
    <source>
        <dbReference type="Proteomes" id="UP000245124"/>
    </source>
</evidence>
<protein>
    <submittedName>
        <fullName evidence="1">Transposase</fullName>
    </submittedName>
</protein>
<reference evidence="1 2" key="1">
    <citation type="submission" date="2017-06" db="EMBL/GenBank/DDBJ databases">
        <title>Genome sequencing of cyanobaciteial culture collection at National Institute for Environmental Studies (NIES).</title>
        <authorList>
            <person name="Hirose Y."/>
            <person name="Shimura Y."/>
            <person name="Fujisawa T."/>
            <person name="Nakamura Y."/>
            <person name="Kawachi M."/>
        </authorList>
    </citation>
    <scope>NUCLEOTIDE SEQUENCE [LARGE SCALE GENOMIC DNA]</scope>
    <source>
        <strain evidence="1 2">NIES-4072</strain>
    </source>
</reference>
<dbReference type="EMBL" id="BDUD01000001">
    <property type="protein sequence ID" value="GBG22568.1"/>
    <property type="molecule type" value="Genomic_DNA"/>
</dbReference>
<dbReference type="InterPro" id="IPR011518">
    <property type="entry name" value="Transposase_36"/>
</dbReference>